<dbReference type="EMBL" id="CAJOBI010011417">
    <property type="protein sequence ID" value="CAF4159264.1"/>
    <property type="molecule type" value="Genomic_DNA"/>
</dbReference>
<gene>
    <name evidence="1" type="ORF">SMN809_LOCUS20115</name>
</gene>
<sequence>FLDTTTSDDDSYFLHDVGEEVSSDEELDVTVKSSWNLKTSATGGSKSKKGLVKQNETSTPKRFRLLINNDDDNAHDDHLNLQHIFDYIKQINSNVLKLQKHQQHVTITLDRLEKILNTLCNNQKRLA</sequence>
<feature type="non-terminal residue" evidence="1">
    <location>
        <position position="127"/>
    </location>
</feature>
<dbReference type="AlphaFoldDB" id="A0A8S2RMB6"/>
<dbReference type="Proteomes" id="UP000676336">
    <property type="component" value="Unassembled WGS sequence"/>
</dbReference>
<evidence type="ECO:0000313" key="2">
    <source>
        <dbReference type="Proteomes" id="UP000676336"/>
    </source>
</evidence>
<feature type="non-terminal residue" evidence="1">
    <location>
        <position position="1"/>
    </location>
</feature>
<reference evidence="1" key="1">
    <citation type="submission" date="2021-02" db="EMBL/GenBank/DDBJ databases">
        <authorList>
            <person name="Nowell W R."/>
        </authorList>
    </citation>
    <scope>NUCLEOTIDE SEQUENCE</scope>
</reference>
<proteinExistence type="predicted"/>
<organism evidence="1 2">
    <name type="scientific">Rotaria magnacalcarata</name>
    <dbReference type="NCBI Taxonomy" id="392030"/>
    <lineage>
        <taxon>Eukaryota</taxon>
        <taxon>Metazoa</taxon>
        <taxon>Spiralia</taxon>
        <taxon>Gnathifera</taxon>
        <taxon>Rotifera</taxon>
        <taxon>Eurotatoria</taxon>
        <taxon>Bdelloidea</taxon>
        <taxon>Philodinida</taxon>
        <taxon>Philodinidae</taxon>
        <taxon>Rotaria</taxon>
    </lineage>
</organism>
<accession>A0A8S2RMB6</accession>
<name>A0A8S2RMB6_9BILA</name>
<comment type="caution">
    <text evidence="1">The sequence shown here is derived from an EMBL/GenBank/DDBJ whole genome shotgun (WGS) entry which is preliminary data.</text>
</comment>
<protein>
    <submittedName>
        <fullName evidence="1">Uncharacterized protein</fullName>
    </submittedName>
</protein>
<evidence type="ECO:0000313" key="1">
    <source>
        <dbReference type="EMBL" id="CAF4159264.1"/>
    </source>
</evidence>